<dbReference type="InterPro" id="IPR036188">
    <property type="entry name" value="FAD/NAD-bd_sf"/>
</dbReference>
<dbReference type="SUPFAM" id="SSF54373">
    <property type="entry name" value="FAD-linked reductases, C-terminal domain"/>
    <property type="match status" value="1"/>
</dbReference>
<comment type="cofactor">
    <cofactor evidence="1 9">
        <name>FAD</name>
        <dbReference type="ChEBI" id="CHEBI:57692"/>
    </cofactor>
</comment>
<dbReference type="InterPro" id="IPR038299">
    <property type="entry name" value="DAO_C_sf"/>
</dbReference>
<evidence type="ECO:0000256" key="4">
    <source>
        <dbReference type="ARBA" id="ARBA00022630"/>
    </source>
</evidence>
<evidence type="ECO:0000256" key="1">
    <source>
        <dbReference type="ARBA" id="ARBA00001974"/>
    </source>
</evidence>
<accession>A0A229P0R9</accession>
<dbReference type="UniPathway" id="UPA00618">
    <property type="reaction ID" value="UER00674"/>
</dbReference>
<keyword evidence="7 9" id="KW-0560">Oxidoreductase</keyword>
<dbReference type="GO" id="GO:0009331">
    <property type="term" value="C:glycerol-3-phosphate dehydrogenase (FAD) complex"/>
    <property type="evidence" value="ECO:0007669"/>
    <property type="project" value="UniProtKB-UniRule"/>
</dbReference>
<comment type="pathway">
    <text evidence="2">Polyol metabolism; glycerol degradation via glycerol kinase pathway; glycerone phosphate from sn-glycerol 3-phosphate (aerobic route): step 1/1.</text>
</comment>
<evidence type="ECO:0000256" key="2">
    <source>
        <dbReference type="ARBA" id="ARBA00004977"/>
    </source>
</evidence>
<dbReference type="SUPFAM" id="SSF51905">
    <property type="entry name" value="FAD/NAD(P)-binding domain"/>
    <property type="match status" value="1"/>
</dbReference>
<keyword evidence="5" id="KW-0319">Glycerol metabolism</keyword>
<comment type="similarity">
    <text evidence="3 9">Belongs to the FAD-dependent glycerol-3-phosphate dehydrogenase family.</text>
</comment>
<evidence type="ECO:0000256" key="3">
    <source>
        <dbReference type="ARBA" id="ARBA00007330"/>
    </source>
</evidence>
<dbReference type="GO" id="GO:0046168">
    <property type="term" value="P:glycerol-3-phosphate catabolic process"/>
    <property type="evidence" value="ECO:0007669"/>
    <property type="project" value="TreeGrafter"/>
</dbReference>
<dbReference type="Gene3D" id="3.30.9.10">
    <property type="entry name" value="D-Amino Acid Oxidase, subunit A, domain 2"/>
    <property type="match status" value="1"/>
</dbReference>
<evidence type="ECO:0000256" key="8">
    <source>
        <dbReference type="ARBA" id="ARBA00049055"/>
    </source>
</evidence>
<sequence>MGIHPFSPEGRQQALQEMGKQTVDLLIIGGGITGSGLARDAALRGLKVALLEKVDFGYGTSSRSSKLVHGGVRYLAYGEVNLVRESARERKVLKKIAPHLIHSLPFVFPLYKGESLMKFRAGFFLFDKLAGSTKSEKHKVLSVEEVRESVPALRDPLIGGIVYGEYITEDARFTLLNAISAAEQGALVANHAEVTDFIIEGAKVIGAKMTDKLSGETYEIHAKVTVNATGPWAEQLLANNRFSAPKKLLISKGIHLVFDATRIPIKGAVALKSPSGKEGFMIRRWNYVYVGTTDVQHDGIIDQPQADRKAVNHLLDMSQECFPDLNLTEDDILGTWAGVRPLISEGNKSSRDTSRHDEIWKIKDGLLTVAGGKLTTYRPMADRIMVSVGKELGIELPDNHRTEEVILPGGDIKGDFEQFKGQMTKKLGDLGFSDETAERLIWLYGTAIEDLLQYANEDPAWLEPIALGVPAIKAEVRLALEKEMALSLTDFLDRRSALLIFSKDHGVESAKTVAHIMGERLQWSDEHKREQINIYLELQQKHLTDSIRV</sequence>
<dbReference type="PROSITE" id="PS00978">
    <property type="entry name" value="FAD_G3PDH_2"/>
    <property type="match status" value="1"/>
</dbReference>
<dbReference type="PANTHER" id="PTHR11985">
    <property type="entry name" value="GLYCEROL-3-PHOSPHATE DEHYDROGENASE"/>
    <property type="match status" value="1"/>
</dbReference>
<reference evidence="12 13" key="1">
    <citation type="submission" date="2017-07" db="EMBL/GenBank/DDBJ databases">
        <title>Paenibacillus herberti R33 genome sequencing and assembly.</title>
        <authorList>
            <person name="Su W."/>
        </authorList>
    </citation>
    <scope>NUCLEOTIDE SEQUENCE [LARGE SCALE GENOMIC DNA]</scope>
    <source>
        <strain evidence="12 13">R33</strain>
    </source>
</reference>
<evidence type="ECO:0000256" key="7">
    <source>
        <dbReference type="ARBA" id="ARBA00023002"/>
    </source>
</evidence>
<dbReference type="GO" id="GO:0019563">
    <property type="term" value="P:glycerol catabolic process"/>
    <property type="evidence" value="ECO:0007669"/>
    <property type="project" value="UniProtKB-UniPathway"/>
</dbReference>
<organism evidence="12 13">
    <name type="scientific">Paenibacillus herberti</name>
    <dbReference type="NCBI Taxonomy" id="1619309"/>
    <lineage>
        <taxon>Bacteria</taxon>
        <taxon>Bacillati</taxon>
        <taxon>Bacillota</taxon>
        <taxon>Bacilli</taxon>
        <taxon>Bacillales</taxon>
        <taxon>Paenibacillaceae</taxon>
        <taxon>Paenibacillus</taxon>
    </lineage>
</organism>
<dbReference type="RefSeq" id="WP_089522823.1">
    <property type="nucleotide sequence ID" value="NZ_NMUQ01000001.1"/>
</dbReference>
<keyword evidence="6" id="KW-0274">FAD</keyword>
<dbReference type="PANTHER" id="PTHR11985:SF35">
    <property type="entry name" value="ANAEROBIC GLYCEROL-3-PHOSPHATE DEHYDROGENASE SUBUNIT A"/>
    <property type="match status" value="1"/>
</dbReference>
<dbReference type="Proteomes" id="UP000215145">
    <property type="component" value="Unassembled WGS sequence"/>
</dbReference>
<proteinExistence type="inferred from homology"/>
<comment type="catalytic activity">
    <reaction evidence="8 9">
        <text>a quinone + sn-glycerol 3-phosphate = dihydroxyacetone phosphate + a quinol</text>
        <dbReference type="Rhea" id="RHEA:18977"/>
        <dbReference type="ChEBI" id="CHEBI:24646"/>
        <dbReference type="ChEBI" id="CHEBI:57597"/>
        <dbReference type="ChEBI" id="CHEBI:57642"/>
        <dbReference type="ChEBI" id="CHEBI:132124"/>
        <dbReference type="EC" id="1.1.5.3"/>
    </reaction>
</comment>
<dbReference type="InterPro" id="IPR006076">
    <property type="entry name" value="FAD-dep_OxRdtase"/>
</dbReference>
<dbReference type="AlphaFoldDB" id="A0A229P0R9"/>
<evidence type="ECO:0000256" key="6">
    <source>
        <dbReference type="ARBA" id="ARBA00022827"/>
    </source>
</evidence>
<evidence type="ECO:0000259" key="10">
    <source>
        <dbReference type="Pfam" id="PF01266"/>
    </source>
</evidence>
<evidence type="ECO:0000259" key="11">
    <source>
        <dbReference type="Pfam" id="PF16901"/>
    </source>
</evidence>
<feature type="domain" description="FAD dependent oxidoreductase" evidence="10">
    <location>
        <begin position="24"/>
        <end position="375"/>
    </location>
</feature>
<dbReference type="EC" id="1.1.5.3" evidence="9"/>
<comment type="caution">
    <text evidence="12">The sequence shown here is derived from an EMBL/GenBank/DDBJ whole genome shotgun (WGS) entry which is preliminary data.</text>
</comment>
<dbReference type="EMBL" id="NMUQ01000001">
    <property type="protein sequence ID" value="OXM15730.1"/>
    <property type="molecule type" value="Genomic_DNA"/>
</dbReference>
<evidence type="ECO:0000256" key="5">
    <source>
        <dbReference type="ARBA" id="ARBA00022798"/>
    </source>
</evidence>
<evidence type="ECO:0000313" key="13">
    <source>
        <dbReference type="Proteomes" id="UP000215145"/>
    </source>
</evidence>
<name>A0A229P0R9_9BACL</name>
<dbReference type="Gene3D" id="1.10.8.870">
    <property type="entry name" value="Alpha-glycerophosphate oxidase, cap domain"/>
    <property type="match status" value="1"/>
</dbReference>
<dbReference type="GO" id="GO:0004368">
    <property type="term" value="F:glycerol-3-phosphate dehydrogenase (quinone) activity"/>
    <property type="evidence" value="ECO:0007669"/>
    <property type="project" value="UniProtKB-EC"/>
</dbReference>
<dbReference type="Pfam" id="PF01266">
    <property type="entry name" value="DAO"/>
    <property type="match status" value="1"/>
</dbReference>
<feature type="domain" description="Alpha-glycerophosphate oxidase C-terminal" evidence="11">
    <location>
        <begin position="401"/>
        <end position="527"/>
    </location>
</feature>
<evidence type="ECO:0000256" key="9">
    <source>
        <dbReference type="RuleBase" id="RU361217"/>
    </source>
</evidence>
<gene>
    <name evidence="12" type="ORF">CGZ75_03110</name>
</gene>
<keyword evidence="13" id="KW-1185">Reference proteome</keyword>
<dbReference type="OrthoDB" id="9766796at2"/>
<evidence type="ECO:0000313" key="12">
    <source>
        <dbReference type="EMBL" id="OXM15730.1"/>
    </source>
</evidence>
<dbReference type="PRINTS" id="PR01001">
    <property type="entry name" value="FADG3PDH"/>
</dbReference>
<dbReference type="InterPro" id="IPR000447">
    <property type="entry name" value="G3P_DH_FAD-dep"/>
</dbReference>
<dbReference type="Gene3D" id="3.50.50.60">
    <property type="entry name" value="FAD/NAD(P)-binding domain"/>
    <property type="match status" value="1"/>
</dbReference>
<dbReference type="Pfam" id="PF16901">
    <property type="entry name" value="DAO_C"/>
    <property type="match status" value="1"/>
</dbReference>
<keyword evidence="4 9" id="KW-0285">Flavoprotein</keyword>
<dbReference type="InterPro" id="IPR031656">
    <property type="entry name" value="DAO_C"/>
</dbReference>
<dbReference type="PROSITE" id="PS00977">
    <property type="entry name" value="FAD_G3PDH_1"/>
    <property type="match status" value="1"/>
</dbReference>
<protein>
    <recommendedName>
        <fullName evidence="9">Glycerol-3-phosphate dehydrogenase</fullName>
        <ecNumber evidence="9">1.1.5.3</ecNumber>
    </recommendedName>
</protein>